<name>A0A147F046_MICTE</name>
<feature type="transmembrane region" description="Helical" evidence="1">
    <location>
        <begin position="202"/>
        <end position="223"/>
    </location>
</feature>
<dbReference type="EMBL" id="LDRT01000019">
    <property type="protein sequence ID" value="KTR96074.1"/>
    <property type="molecule type" value="Genomic_DNA"/>
</dbReference>
<dbReference type="PATRIC" id="fig|2033.6.peg.1408"/>
<organism evidence="2 3">
    <name type="scientific">Microbacterium testaceum</name>
    <name type="common">Aureobacterium testaceum</name>
    <name type="synonym">Brevibacterium testaceum</name>
    <dbReference type="NCBI Taxonomy" id="2033"/>
    <lineage>
        <taxon>Bacteria</taxon>
        <taxon>Bacillati</taxon>
        <taxon>Actinomycetota</taxon>
        <taxon>Actinomycetes</taxon>
        <taxon>Micrococcales</taxon>
        <taxon>Microbacteriaceae</taxon>
        <taxon>Microbacterium</taxon>
    </lineage>
</organism>
<feature type="transmembrane region" description="Helical" evidence="1">
    <location>
        <begin position="258"/>
        <end position="279"/>
    </location>
</feature>
<evidence type="ECO:0000313" key="3">
    <source>
        <dbReference type="Proteomes" id="UP000075025"/>
    </source>
</evidence>
<evidence type="ECO:0000256" key="1">
    <source>
        <dbReference type="SAM" id="Phobius"/>
    </source>
</evidence>
<dbReference type="AlphaFoldDB" id="A0A147F046"/>
<evidence type="ECO:0000313" key="2">
    <source>
        <dbReference type="EMBL" id="KTR96074.1"/>
    </source>
</evidence>
<reference evidence="2 3" key="1">
    <citation type="journal article" date="2016" name="Front. Microbiol.">
        <title>Genomic Resource of Rice Seed Associated Bacteria.</title>
        <authorList>
            <person name="Midha S."/>
            <person name="Bansal K."/>
            <person name="Sharma S."/>
            <person name="Kumar N."/>
            <person name="Patil P.P."/>
            <person name="Chaudhry V."/>
            <person name="Patil P.B."/>
        </authorList>
    </citation>
    <scope>NUCLEOTIDE SEQUENCE [LARGE SCALE GENOMIC DNA]</scope>
    <source>
        <strain evidence="2 3">NS220</strain>
    </source>
</reference>
<feature type="transmembrane region" description="Helical" evidence="1">
    <location>
        <begin position="360"/>
        <end position="381"/>
    </location>
</feature>
<accession>A0A147F046</accession>
<comment type="caution">
    <text evidence="2">The sequence shown here is derived from an EMBL/GenBank/DDBJ whole genome shotgun (WGS) entry which is preliminary data.</text>
</comment>
<proteinExistence type="predicted"/>
<gene>
    <name evidence="2" type="ORF">NS220_03795</name>
</gene>
<protein>
    <recommendedName>
        <fullName evidence="4">4-amino-4-deoxy-L-arabinose transferase</fullName>
    </recommendedName>
</protein>
<keyword evidence="1" id="KW-1133">Transmembrane helix</keyword>
<feature type="transmembrane region" description="Helical" evidence="1">
    <location>
        <begin position="320"/>
        <end position="340"/>
    </location>
</feature>
<feature type="transmembrane region" description="Helical" evidence="1">
    <location>
        <begin position="291"/>
        <end position="308"/>
    </location>
</feature>
<sequence>MTRFLSRAGVVAMASALLVSAIAYLPMILSGHLTRDSGVFLYTGMVVSRGGMPYVDSWDHKGPLLAAIEAVAWKLSGGIVGAPILEGVALFVGLAVAGVLWSRLIGDAAAPAVLVAGVTYLGVFEGGNFTETWLFPVQLVAYSAAAVLALRSGREASARAAASVGLLLGLALATGLFTRMNNVVGLVLVVAVGAVFLRRRLLFLAAVAAVVVAAGTALALWLWTGDALRAGIDQYVRYNLFYSGGTTTSDRVAAFGTLAQLLVSGAVVVAVLVLAGAWLGRGRRADATEGTPTFVAAVFFAVGGLDALSQMVSGRPYPHYLVVAIAGFAVAGVVLASRLLPLRAWPTVRSERLRSLPRAVVAGGAVLLVLAGSSANALQWARTAIGSGAFVAGSYQAQLVDRVVAETNPDDRVLVHGAETWILAASERLSPTSITYSLPVEQGYGGLPAQYLADLTSFPPALIVESPESCGISIECPSDKANFEGLAPFVASSYELEGDIVGFRFWRRNAG</sequence>
<evidence type="ECO:0008006" key="4">
    <source>
        <dbReference type="Google" id="ProtNLM"/>
    </source>
</evidence>
<keyword evidence="1" id="KW-0812">Transmembrane</keyword>
<dbReference type="Proteomes" id="UP000075025">
    <property type="component" value="Unassembled WGS sequence"/>
</dbReference>
<feature type="transmembrane region" description="Helical" evidence="1">
    <location>
        <begin position="108"/>
        <end position="127"/>
    </location>
</feature>
<feature type="transmembrane region" description="Helical" evidence="1">
    <location>
        <begin position="79"/>
        <end position="101"/>
    </location>
</feature>
<feature type="transmembrane region" description="Helical" evidence="1">
    <location>
        <begin position="180"/>
        <end position="197"/>
    </location>
</feature>
<keyword evidence="1" id="KW-0472">Membrane</keyword>
<dbReference type="OrthoDB" id="5056808at2"/>
<dbReference type="RefSeq" id="WP_058622768.1">
    <property type="nucleotide sequence ID" value="NZ_LDRT01000019.1"/>
</dbReference>